<comment type="caution">
    <text evidence="1">The sequence shown here is derived from an EMBL/GenBank/DDBJ whole genome shotgun (WGS) entry which is preliminary data.</text>
</comment>
<name>A0ABU8YVR6_9CYAN</name>
<dbReference type="SUPFAM" id="SSF52980">
    <property type="entry name" value="Restriction endonuclease-like"/>
    <property type="match status" value="1"/>
</dbReference>
<gene>
    <name evidence="1" type="ORF">WMG39_27305</name>
</gene>
<dbReference type="EMBL" id="JBBLXS010000650">
    <property type="protein sequence ID" value="MEK0188524.1"/>
    <property type="molecule type" value="Genomic_DNA"/>
</dbReference>
<reference evidence="1 2" key="1">
    <citation type="journal article" date="2020" name="Harmful Algae">
        <title>Molecular and morphological characterization of a novel dihydroanatoxin-a producing Microcoleus species (cyanobacteria) from the Russian River, California, USA.</title>
        <authorList>
            <person name="Conklin K.Y."/>
            <person name="Stancheva R."/>
            <person name="Otten T.G."/>
            <person name="Fadness R."/>
            <person name="Boyer G.L."/>
            <person name="Read B."/>
            <person name="Zhang X."/>
            <person name="Sheath R.G."/>
        </authorList>
    </citation>
    <scope>NUCLEOTIDE SEQUENCE [LARGE SCALE GENOMIC DNA]</scope>
    <source>
        <strain evidence="1 2">PTRS2</strain>
    </source>
</reference>
<protein>
    <submittedName>
        <fullName evidence="1">Element excision factor XisH family protein</fullName>
    </submittedName>
</protein>
<evidence type="ECO:0000313" key="2">
    <source>
        <dbReference type="Proteomes" id="UP001384579"/>
    </source>
</evidence>
<dbReference type="RefSeq" id="WP_340525666.1">
    <property type="nucleotide sequence ID" value="NZ_JBBLXS010000650.1"/>
</dbReference>
<sequence length="139" mass="16150">MSAKDYYHPVVKQALIKAGWKITHDPLLVKWAKRKLFVDLGAEKLIAAENNQSKIAVEVKSFISDSKILDLEKALGQYILYQKILEQTEPERTLYLAMPVMSFEELFIEDKFADILLIDNHLKLIVFNPEMEEIVKWIT</sequence>
<keyword evidence="2" id="KW-1185">Reference proteome</keyword>
<dbReference type="Proteomes" id="UP001384579">
    <property type="component" value="Unassembled WGS sequence"/>
</dbReference>
<dbReference type="CDD" id="cd22366">
    <property type="entry name" value="XisH-like"/>
    <property type="match status" value="1"/>
</dbReference>
<dbReference type="InterPro" id="IPR014919">
    <property type="entry name" value="XisH"/>
</dbReference>
<accession>A0ABU8YVR6</accession>
<organism evidence="1 2">
    <name type="scientific">Microcoleus anatoxicus PTRS2</name>
    <dbReference type="NCBI Taxonomy" id="2705321"/>
    <lineage>
        <taxon>Bacteria</taxon>
        <taxon>Bacillati</taxon>
        <taxon>Cyanobacteriota</taxon>
        <taxon>Cyanophyceae</taxon>
        <taxon>Oscillatoriophycideae</taxon>
        <taxon>Oscillatoriales</taxon>
        <taxon>Microcoleaceae</taxon>
        <taxon>Microcoleus</taxon>
        <taxon>Microcoleus anatoxicus</taxon>
    </lineage>
</organism>
<evidence type="ECO:0000313" key="1">
    <source>
        <dbReference type="EMBL" id="MEK0188524.1"/>
    </source>
</evidence>
<dbReference type="Pfam" id="PF08814">
    <property type="entry name" value="XisH"/>
    <property type="match status" value="1"/>
</dbReference>
<dbReference type="InterPro" id="IPR011856">
    <property type="entry name" value="tRNA_endonuc-like_dom_sf"/>
</dbReference>
<dbReference type="Gene3D" id="3.40.1350.10">
    <property type="match status" value="1"/>
</dbReference>
<dbReference type="InterPro" id="IPR011335">
    <property type="entry name" value="Restrct_endonuc-II-like"/>
</dbReference>
<proteinExistence type="predicted"/>